<name>A0A9W5RDM9_9ACTO</name>
<dbReference type="EMBL" id="AGWN01000001">
    <property type="protein sequence ID" value="EPD30549.1"/>
    <property type="molecule type" value="Genomic_DNA"/>
</dbReference>
<keyword evidence="4 8" id="KW-1003">Cell membrane</keyword>
<feature type="transmembrane region" description="Helical" evidence="8">
    <location>
        <begin position="231"/>
        <end position="252"/>
    </location>
</feature>
<evidence type="ECO:0000256" key="8">
    <source>
        <dbReference type="RuleBase" id="RU365092"/>
    </source>
</evidence>
<feature type="transmembrane region" description="Helical" evidence="8">
    <location>
        <begin position="258"/>
        <end position="277"/>
    </location>
</feature>
<dbReference type="GO" id="GO:0005886">
    <property type="term" value="C:plasma membrane"/>
    <property type="evidence" value="ECO:0007669"/>
    <property type="project" value="UniProtKB-SubCell"/>
</dbReference>
<evidence type="ECO:0000256" key="3">
    <source>
        <dbReference type="ARBA" id="ARBA00022448"/>
    </source>
</evidence>
<dbReference type="PANTHER" id="PTHR30003">
    <property type="entry name" value="L-LACTATE PERMEASE"/>
    <property type="match status" value="1"/>
</dbReference>
<keyword evidence="7 8" id="KW-0472">Membrane</keyword>
<keyword evidence="5 8" id="KW-0812">Transmembrane</keyword>
<feature type="transmembrane region" description="Helical" evidence="8">
    <location>
        <begin position="298"/>
        <end position="318"/>
    </location>
</feature>
<dbReference type="PANTHER" id="PTHR30003:SF0">
    <property type="entry name" value="GLYCOLATE PERMEASE GLCA-RELATED"/>
    <property type="match status" value="1"/>
</dbReference>
<feature type="transmembrane region" description="Helical" evidence="8">
    <location>
        <begin position="76"/>
        <end position="97"/>
    </location>
</feature>
<evidence type="ECO:0000313" key="9">
    <source>
        <dbReference type="EMBL" id="EPD30549.1"/>
    </source>
</evidence>
<feature type="transmembrane region" description="Helical" evidence="8">
    <location>
        <begin position="12"/>
        <end position="38"/>
    </location>
</feature>
<keyword evidence="6 8" id="KW-1133">Transmembrane helix</keyword>
<dbReference type="OrthoDB" id="9761056at2"/>
<evidence type="ECO:0000256" key="6">
    <source>
        <dbReference type="ARBA" id="ARBA00022989"/>
    </source>
</evidence>
<evidence type="ECO:0000256" key="1">
    <source>
        <dbReference type="ARBA" id="ARBA00004651"/>
    </source>
</evidence>
<feature type="transmembrane region" description="Helical" evidence="8">
    <location>
        <begin position="399"/>
        <end position="423"/>
    </location>
</feature>
<protein>
    <recommendedName>
        <fullName evidence="8">L-lactate permease</fullName>
    </recommendedName>
</protein>
<comment type="function">
    <text evidence="8">Uptake of L-lactate across the membrane. Can also transport D-lactate and glycolate.</text>
</comment>
<dbReference type="GO" id="GO:0015129">
    <property type="term" value="F:lactate transmembrane transporter activity"/>
    <property type="evidence" value="ECO:0007669"/>
    <property type="project" value="UniProtKB-UniRule"/>
</dbReference>
<evidence type="ECO:0000256" key="4">
    <source>
        <dbReference type="ARBA" id="ARBA00022475"/>
    </source>
</evidence>
<feature type="transmembrane region" description="Helical" evidence="8">
    <location>
        <begin position="530"/>
        <end position="553"/>
    </location>
</feature>
<comment type="subcellular location">
    <subcellularLocation>
        <location evidence="1 8">Cell membrane</location>
        <topology evidence="1 8">Multi-pass membrane protein</topology>
    </subcellularLocation>
</comment>
<feature type="transmembrane region" description="Helical" evidence="8">
    <location>
        <begin position="429"/>
        <end position="450"/>
    </location>
</feature>
<dbReference type="AlphaFoldDB" id="A0A9W5RDM9"/>
<gene>
    <name evidence="9" type="ORF">HMPREF9238_00294</name>
</gene>
<keyword evidence="10" id="KW-1185">Reference proteome</keyword>
<reference evidence="9 10" key="1">
    <citation type="submission" date="2013-05" db="EMBL/GenBank/DDBJ databases">
        <title>The Genome Sequence of Actinomyces europaeus ACS-120-V-COL10B.</title>
        <authorList>
            <consortium name="The Broad Institute Genomics Platform"/>
            <person name="Earl A."/>
            <person name="Ward D."/>
            <person name="Feldgarden M."/>
            <person name="Gevers D."/>
            <person name="Saerens B."/>
            <person name="Vaneechoutte M."/>
            <person name="Walker B."/>
            <person name="Young S."/>
            <person name="Zeng Q."/>
            <person name="Gargeya S."/>
            <person name="Fitzgerald M."/>
            <person name="Haas B."/>
            <person name="Abouelleil A."/>
            <person name="Allen A.W."/>
            <person name="Alvarado L."/>
            <person name="Arachchi H.M."/>
            <person name="Berlin A.M."/>
            <person name="Chapman S.B."/>
            <person name="Gainer-Dewar J."/>
            <person name="Goldberg J."/>
            <person name="Griggs A."/>
            <person name="Gujja S."/>
            <person name="Hansen M."/>
            <person name="Howarth C."/>
            <person name="Imamovic A."/>
            <person name="Ireland A."/>
            <person name="Larimer J."/>
            <person name="McCowan C."/>
            <person name="Murphy C."/>
            <person name="Pearson M."/>
            <person name="Poon T.W."/>
            <person name="Priest M."/>
            <person name="Roberts A."/>
            <person name="Saif S."/>
            <person name="Shea T."/>
            <person name="Sisk P."/>
            <person name="Sykes S."/>
            <person name="Wortman J."/>
            <person name="Nusbaum C."/>
            <person name="Birren B."/>
        </authorList>
    </citation>
    <scope>NUCLEOTIDE SEQUENCE [LARGE SCALE GENOMIC DNA]</scope>
    <source>
        <strain evidence="9 10">ACS-120-V-Col10b</strain>
    </source>
</reference>
<keyword evidence="3 8" id="KW-0813">Transport</keyword>
<dbReference type="GO" id="GO:0015295">
    <property type="term" value="F:solute:proton symporter activity"/>
    <property type="evidence" value="ECO:0007669"/>
    <property type="project" value="TreeGrafter"/>
</dbReference>
<comment type="similarity">
    <text evidence="2 8">Belongs to the lactate permease family.</text>
</comment>
<dbReference type="Pfam" id="PF02652">
    <property type="entry name" value="Lactate_perm"/>
    <property type="match status" value="1"/>
</dbReference>
<evidence type="ECO:0000313" key="10">
    <source>
        <dbReference type="Proteomes" id="UP000014387"/>
    </source>
</evidence>
<evidence type="ECO:0000256" key="5">
    <source>
        <dbReference type="ARBA" id="ARBA00022692"/>
    </source>
</evidence>
<feature type="transmembrane region" description="Helical" evidence="8">
    <location>
        <begin position="127"/>
        <end position="156"/>
    </location>
</feature>
<organism evidence="9 10">
    <name type="scientific">Gleimia europaea ACS-120-V-Col10b</name>
    <dbReference type="NCBI Taxonomy" id="883069"/>
    <lineage>
        <taxon>Bacteria</taxon>
        <taxon>Bacillati</taxon>
        <taxon>Actinomycetota</taxon>
        <taxon>Actinomycetes</taxon>
        <taxon>Actinomycetales</taxon>
        <taxon>Actinomycetaceae</taxon>
        <taxon>Gleimia</taxon>
    </lineage>
</organism>
<dbReference type="NCBIfam" id="TIGR00795">
    <property type="entry name" value="lctP"/>
    <property type="match status" value="1"/>
</dbReference>
<feature type="transmembrane region" description="Helical" evidence="8">
    <location>
        <begin position="360"/>
        <end position="379"/>
    </location>
</feature>
<dbReference type="InterPro" id="IPR003804">
    <property type="entry name" value="Lactate_perm"/>
</dbReference>
<evidence type="ECO:0000256" key="7">
    <source>
        <dbReference type="ARBA" id="ARBA00023136"/>
    </source>
</evidence>
<dbReference type="Proteomes" id="UP000014387">
    <property type="component" value="Unassembled WGS sequence"/>
</dbReference>
<comment type="caution">
    <text evidence="9">The sequence shown here is derived from an EMBL/GenBank/DDBJ whole genome shotgun (WGS) entry which is preliminary data.</text>
</comment>
<feature type="transmembrane region" description="Helical" evidence="8">
    <location>
        <begin position="205"/>
        <end position="224"/>
    </location>
</feature>
<evidence type="ECO:0000256" key="2">
    <source>
        <dbReference type="ARBA" id="ARBA00010100"/>
    </source>
</evidence>
<feature type="transmembrane region" description="Helical" evidence="8">
    <location>
        <begin position="44"/>
        <end position="64"/>
    </location>
</feature>
<accession>A0A9W5RDM9</accession>
<feature type="transmembrane region" description="Helical" evidence="8">
    <location>
        <begin position="163"/>
        <end position="185"/>
    </location>
</feature>
<sequence length="554" mass="57507">MIIPMTDTFMPSITAMGGSLTVTALVSLLPLVFFFVALGAFSLPTHWCAAGALVIALLVSLFGFHMPLSMAGMSAVEGAAFGLIPIIYIVVMAVWLYNLTDRSGRAKDVQAVFSAVGKGDMRIQGLLIGYAFCGLLEGLAGFGAPVAIACTMMWALGLHPIRAAIAVMVGNALNVGFGAMAIPVTTVAKLGGDDAALVGATMGRITPILLSIVPFLMLFILDGWRGIKQGWLAALVAWVGMGTGVYLTSNFLSYELTAVVGSLLSFALLATLLRFWTPETPEEFRSPEPAESLSGSRIALGLLPYWLVVIVFAVAKLWKFGVNVPVALSATDIKFAWPGLSGVLGVDGQPNASVTFTLPWLSSPGTMLLLTGVVVAIVYSQKSSGGRFNLPFKQGMKTLLSTIYNLRIAILTICLVMALAYVMNFSGQTVAIGAWLAATGTAFAFLSPFLGGIGTAVTGSATSAGALFGNLQATAAQTADLPARLLLGVNEVGGGIGKIVSPQNLAIAAGAVKSEGSESEILRKAAPYSLGLLVLLGLITVLASNGILGFLIAY</sequence>
<proteinExistence type="inferred from homology"/>